<reference evidence="4" key="1">
    <citation type="submission" date="2017-03" db="EMBL/GenBank/DDBJ databases">
        <title>Full genome sequence of a non-lethal Shewanella isolate that potentiates virulence of Vibio parahaemolyticus causing acute hepatopancreatic necrosis disease (AHPND) in shrimp.</title>
        <authorList>
            <person name="Prachumwat A."/>
            <person name="Sritunyalucksana K."/>
        </authorList>
    </citation>
    <scope>NUCLEOTIDE SEQUENCE [LARGE SCALE GENOMIC DNA]</scope>
    <source>
        <strain evidence="4">TH2012</strain>
    </source>
</reference>
<feature type="region of interest" description="Disordered" evidence="1">
    <location>
        <begin position="1"/>
        <end position="58"/>
    </location>
</feature>
<dbReference type="RefSeq" id="WP_126167012.1">
    <property type="nucleotide sequence ID" value="NZ_CP020373.1"/>
</dbReference>
<feature type="region of interest" description="Disordered" evidence="1">
    <location>
        <begin position="217"/>
        <end position="309"/>
    </location>
</feature>
<evidence type="ECO:0000313" key="3">
    <source>
        <dbReference type="EMBL" id="AZQ10660.1"/>
    </source>
</evidence>
<accession>A0ABM7DA33</accession>
<sequence length="437" mass="47641">MTNSSNSNDSSRNPQLKTPGMQDPCIQSGGHEACAEEDKSNGSGCSLAPAPQPIHAHRHDRQDDGYVASLSLFATRTPKDVSPLHLAAPVLPARGGDNLNLGIERTDHNSGSIVVPAFTAFTRQDAGARQETVEQEETVKQEQTAQQDKTQERDRIDVRQTLPLKLLLPVTLVHLAVLGLLAWQLAPQLGSLSAALDERANQPKALQSYLVFSAPKQPIEQPPEANPSELAAVKPQSEPEPEPEQVEREQVNEQKTPVEPTLATAPKEPAPIKDEPPPAQPIAEPAQQARRESLPPIETPAPSEQSQLDFSTPASRFMARQNAQALNALSQSYADEQTVHMNAAGRGMSELLPEMEVLLVPSADDFYKPNTLDSDIDPNRIVKSGDTCYRVVKVPTPINPHAENLGFPFRCGEDRVKKALKEGINKYLALMGKQDLR</sequence>
<organism evidence="3 4">
    <name type="scientific">Shewanella khirikhana</name>
    <dbReference type="NCBI Taxonomy" id="1965282"/>
    <lineage>
        <taxon>Bacteria</taxon>
        <taxon>Pseudomonadati</taxon>
        <taxon>Pseudomonadota</taxon>
        <taxon>Gammaproteobacteria</taxon>
        <taxon>Alteromonadales</taxon>
        <taxon>Shewanellaceae</taxon>
        <taxon>Shewanella</taxon>
    </lineage>
</organism>
<dbReference type="EMBL" id="CP020373">
    <property type="protein sequence ID" value="AZQ10660.1"/>
    <property type="molecule type" value="Genomic_DNA"/>
</dbReference>
<feature type="compositionally biased region" description="Low complexity" evidence="1">
    <location>
        <begin position="1"/>
        <end position="13"/>
    </location>
</feature>
<feature type="transmembrane region" description="Helical" evidence="2">
    <location>
        <begin position="166"/>
        <end position="186"/>
    </location>
</feature>
<keyword evidence="2" id="KW-0812">Transmembrane</keyword>
<keyword evidence="4" id="KW-1185">Reference proteome</keyword>
<evidence type="ECO:0000256" key="1">
    <source>
        <dbReference type="SAM" id="MobiDB-lite"/>
    </source>
</evidence>
<feature type="region of interest" description="Disordered" evidence="1">
    <location>
        <begin position="133"/>
        <end position="152"/>
    </location>
</feature>
<keyword evidence="2" id="KW-1133">Transmembrane helix</keyword>
<name>A0ABM7DA33_9GAMM</name>
<proteinExistence type="predicted"/>
<keyword evidence="2" id="KW-0472">Membrane</keyword>
<protein>
    <submittedName>
        <fullName evidence="3">Uncharacterized protein</fullName>
    </submittedName>
</protein>
<evidence type="ECO:0000313" key="4">
    <source>
        <dbReference type="Proteomes" id="UP000278437"/>
    </source>
</evidence>
<gene>
    <name evidence="3" type="ORF">STH12_01551</name>
</gene>
<dbReference type="Proteomes" id="UP000278437">
    <property type="component" value="Chromosome"/>
</dbReference>
<evidence type="ECO:0000256" key="2">
    <source>
        <dbReference type="SAM" id="Phobius"/>
    </source>
</evidence>